<keyword evidence="4 8" id="KW-0812">Transmembrane</keyword>
<sequence>MALPQAEGEAVQHHFQAGWGARDAWSVAGREFSQIRHHPGELVGALVVPAVMVVLFGYDFGSAIAVPEGGDYREYLIPGLFAMNAVTGVIASALMISKDVAEGVMDRFRSLPMARSAIPSGRTVADLVVGAVTTAMMAGMGLLVGWRAHHGLAATLAAFGLILLVRFAVSWIGVTVGLSISPETADAFIPLIFPVSALSNSFVPTDGMPAWLRLVADWNPASALVAACRDLFGNPGASVPQDAWPLQHPIAAVLLWSVAILAVFVPLATRQHQRIGR</sequence>
<evidence type="ECO:0000256" key="4">
    <source>
        <dbReference type="ARBA" id="ARBA00022692"/>
    </source>
</evidence>
<comment type="similarity">
    <text evidence="2 8">Belongs to the ABC-2 integral membrane protein family.</text>
</comment>
<dbReference type="PANTHER" id="PTHR43077:SF8">
    <property type="entry name" value="DOXORUBICIN RESISTANCE ABC TRANSPORTER PERMEASE PROTEIN DRRB"/>
    <property type="match status" value="1"/>
</dbReference>
<evidence type="ECO:0000256" key="2">
    <source>
        <dbReference type="ARBA" id="ARBA00007783"/>
    </source>
</evidence>
<feature type="transmembrane region" description="Helical" evidence="8">
    <location>
        <begin position="76"/>
        <end position="97"/>
    </location>
</feature>
<dbReference type="PIRSF" id="PIRSF006648">
    <property type="entry name" value="DrrB"/>
    <property type="match status" value="1"/>
</dbReference>
<feature type="transmembrane region" description="Helical" evidence="8">
    <location>
        <begin position="42"/>
        <end position="64"/>
    </location>
</feature>
<dbReference type="EMBL" id="JACHJP010000004">
    <property type="protein sequence ID" value="MBB4917506.1"/>
    <property type="molecule type" value="Genomic_DNA"/>
</dbReference>
<evidence type="ECO:0000256" key="8">
    <source>
        <dbReference type="RuleBase" id="RU361157"/>
    </source>
</evidence>
<dbReference type="GO" id="GO:0043190">
    <property type="term" value="C:ATP-binding cassette (ABC) transporter complex"/>
    <property type="evidence" value="ECO:0007669"/>
    <property type="project" value="InterPro"/>
</dbReference>
<keyword evidence="6 8" id="KW-0472">Membrane</keyword>
<dbReference type="InterPro" id="IPR051328">
    <property type="entry name" value="T7SS_ABC-Transporter"/>
</dbReference>
<accession>A0A7W7VP18</accession>
<comment type="caution">
    <text evidence="8">Lacks conserved residue(s) required for the propagation of feature annotation.</text>
</comment>
<feature type="transmembrane region" description="Helical" evidence="8">
    <location>
        <begin position="152"/>
        <end position="178"/>
    </location>
</feature>
<evidence type="ECO:0000256" key="3">
    <source>
        <dbReference type="ARBA" id="ARBA00022475"/>
    </source>
</evidence>
<dbReference type="InterPro" id="IPR047817">
    <property type="entry name" value="ABC2_TM_bact-type"/>
</dbReference>
<evidence type="ECO:0000313" key="11">
    <source>
        <dbReference type="Proteomes" id="UP000552644"/>
    </source>
</evidence>
<keyword evidence="3 8" id="KW-1003">Cell membrane</keyword>
<name>A0A7W7VP18_9ACTN</name>
<dbReference type="RefSeq" id="WP_184717762.1">
    <property type="nucleotide sequence ID" value="NZ_JACHJP010000004.1"/>
</dbReference>
<evidence type="ECO:0000256" key="1">
    <source>
        <dbReference type="ARBA" id="ARBA00004651"/>
    </source>
</evidence>
<dbReference type="InterPro" id="IPR000412">
    <property type="entry name" value="ABC_2_transport"/>
</dbReference>
<feature type="transmembrane region" description="Helical" evidence="8">
    <location>
        <begin position="250"/>
        <end position="269"/>
    </location>
</feature>
<evidence type="ECO:0000313" key="10">
    <source>
        <dbReference type="EMBL" id="MBB4917506.1"/>
    </source>
</evidence>
<evidence type="ECO:0000259" key="9">
    <source>
        <dbReference type="PROSITE" id="PS51012"/>
    </source>
</evidence>
<dbReference type="Proteomes" id="UP000552644">
    <property type="component" value="Unassembled WGS sequence"/>
</dbReference>
<gene>
    <name evidence="10" type="ORF">FHS44_004614</name>
</gene>
<organism evidence="10 11">
    <name type="scientific">Streptosporangium saharense</name>
    <dbReference type="NCBI Taxonomy" id="1706840"/>
    <lineage>
        <taxon>Bacteria</taxon>
        <taxon>Bacillati</taxon>
        <taxon>Actinomycetota</taxon>
        <taxon>Actinomycetes</taxon>
        <taxon>Streptosporangiales</taxon>
        <taxon>Streptosporangiaceae</taxon>
        <taxon>Streptosporangium</taxon>
    </lineage>
</organism>
<dbReference type="InterPro" id="IPR013525">
    <property type="entry name" value="ABC2_TM"/>
</dbReference>
<feature type="transmembrane region" description="Helical" evidence="8">
    <location>
        <begin position="123"/>
        <end position="146"/>
    </location>
</feature>
<comment type="caution">
    <text evidence="10">The sequence shown here is derived from an EMBL/GenBank/DDBJ whole genome shotgun (WGS) entry which is preliminary data.</text>
</comment>
<dbReference type="PROSITE" id="PS51012">
    <property type="entry name" value="ABC_TM2"/>
    <property type="match status" value="1"/>
</dbReference>
<comment type="subcellular location">
    <subcellularLocation>
        <location evidence="1 8">Cell membrane</location>
        <topology evidence="1 8">Multi-pass membrane protein</topology>
    </subcellularLocation>
</comment>
<dbReference type="PANTHER" id="PTHR43077">
    <property type="entry name" value="TRANSPORT PERMEASE YVFS-RELATED"/>
    <property type="match status" value="1"/>
</dbReference>
<keyword evidence="5 8" id="KW-1133">Transmembrane helix</keyword>
<reference evidence="10 11" key="1">
    <citation type="submission" date="2020-08" db="EMBL/GenBank/DDBJ databases">
        <title>Genomic Encyclopedia of Type Strains, Phase III (KMG-III): the genomes of soil and plant-associated and newly described type strains.</title>
        <authorList>
            <person name="Whitman W."/>
        </authorList>
    </citation>
    <scope>NUCLEOTIDE SEQUENCE [LARGE SCALE GENOMIC DNA]</scope>
    <source>
        <strain evidence="10 11">CECT 8840</strain>
    </source>
</reference>
<dbReference type="Pfam" id="PF01061">
    <property type="entry name" value="ABC2_membrane"/>
    <property type="match status" value="1"/>
</dbReference>
<keyword evidence="8" id="KW-0813">Transport</keyword>
<dbReference type="GO" id="GO:0140359">
    <property type="term" value="F:ABC-type transporter activity"/>
    <property type="evidence" value="ECO:0007669"/>
    <property type="project" value="InterPro"/>
</dbReference>
<proteinExistence type="inferred from homology"/>
<protein>
    <recommendedName>
        <fullName evidence="8">Transport permease protein</fullName>
    </recommendedName>
</protein>
<feature type="domain" description="ABC transmembrane type-2" evidence="9">
    <location>
        <begin position="40"/>
        <end position="275"/>
    </location>
</feature>
<dbReference type="GO" id="GO:0046677">
    <property type="term" value="P:response to antibiotic"/>
    <property type="evidence" value="ECO:0007669"/>
    <property type="project" value="UniProtKB-KW"/>
</dbReference>
<keyword evidence="11" id="KW-1185">Reference proteome</keyword>
<keyword evidence="7" id="KW-0046">Antibiotic resistance</keyword>
<dbReference type="AlphaFoldDB" id="A0A7W7VP18"/>
<evidence type="ECO:0000256" key="6">
    <source>
        <dbReference type="ARBA" id="ARBA00023136"/>
    </source>
</evidence>
<evidence type="ECO:0000256" key="7">
    <source>
        <dbReference type="ARBA" id="ARBA00023251"/>
    </source>
</evidence>
<evidence type="ECO:0000256" key="5">
    <source>
        <dbReference type="ARBA" id="ARBA00022989"/>
    </source>
</evidence>